<dbReference type="GO" id="GO:0016788">
    <property type="term" value="F:hydrolase activity, acting on ester bonds"/>
    <property type="evidence" value="ECO:0007669"/>
    <property type="project" value="InterPro"/>
</dbReference>
<accession>A0A1H6DWE7</accession>
<dbReference type="Pfam" id="PF13472">
    <property type="entry name" value="Lipase_GDSL_2"/>
    <property type="match status" value="1"/>
</dbReference>
<keyword evidence="2" id="KW-0812">Transmembrane</keyword>
<name>A0A1H6DWE7_9ACTN</name>
<dbReference type="PANTHER" id="PTHR37981:SF1">
    <property type="entry name" value="SGNH HYDROLASE-TYPE ESTERASE DOMAIN-CONTAINING PROTEIN"/>
    <property type="match status" value="1"/>
</dbReference>
<keyword evidence="5" id="KW-1185">Reference proteome</keyword>
<feature type="compositionally biased region" description="Low complexity" evidence="1">
    <location>
        <begin position="478"/>
        <end position="497"/>
    </location>
</feature>
<dbReference type="SUPFAM" id="SSF52266">
    <property type="entry name" value="SGNH hydrolase"/>
    <property type="match status" value="1"/>
</dbReference>
<feature type="transmembrane region" description="Helical" evidence="2">
    <location>
        <begin position="160"/>
        <end position="183"/>
    </location>
</feature>
<evidence type="ECO:0000256" key="1">
    <source>
        <dbReference type="SAM" id="MobiDB-lite"/>
    </source>
</evidence>
<evidence type="ECO:0000313" key="4">
    <source>
        <dbReference type="EMBL" id="SEG89591.1"/>
    </source>
</evidence>
<keyword evidence="2" id="KW-1133">Transmembrane helix</keyword>
<feature type="transmembrane region" description="Helical" evidence="2">
    <location>
        <begin position="132"/>
        <end position="153"/>
    </location>
</feature>
<dbReference type="Gene3D" id="3.40.50.1110">
    <property type="entry name" value="SGNH hydrolase"/>
    <property type="match status" value="1"/>
</dbReference>
<dbReference type="Proteomes" id="UP000236754">
    <property type="component" value="Unassembled WGS sequence"/>
</dbReference>
<sequence length="535" mass="54734">MRLVRMGNGRARWLRRGRNLLLVAVLIAVASAAGIWLAVRLTPMQSVSAAGQNVQVGAAEPGLSGSGPGELDLFGEAIPTQPRFDGPIRPRLKLAHITLDSQVNQAFHAEGGNALVPVLSRQLAAGWKRYCIWETLVAAGCAGVIAIAVAGVGRTSPRTMLAMLAATLVTVSAANAVGVYLLASGTPRALRQVHTLDDLVGRTRAQPVAAAKGPALPGIHAVVLGDSTAAGIGNPLVDHPTALDRACGRSSDAYAADLASANGWKVLNLACQGATVSDGILGVQVRGDKVVPPQLAVAQRATGASAVIVSIGANDLNWAVLTGLCAAAPVCDDEASTAYFKEELAGFSQDYLDLLEQLAALPHHPAVLINEYYEPFGPDTGCLKKDGITREKADVLGSRLSDLNAVLESGADTFHFAVARPGFDGHRLCSTQPYVQDAGDKAPLHPTAAGQLAIALADEQALAAIEAERAAHPERTTRPSSTPSTLSTANTSNTSNPQDGSTTPGTPSGANGAESADGGGDGGAGTGTPEDSSAP</sequence>
<dbReference type="EMBL" id="FNVU01000020">
    <property type="protein sequence ID" value="SEG89591.1"/>
    <property type="molecule type" value="Genomic_DNA"/>
</dbReference>
<proteinExistence type="predicted"/>
<feature type="domain" description="SGNH hydrolase-type esterase" evidence="3">
    <location>
        <begin position="223"/>
        <end position="451"/>
    </location>
</feature>
<evidence type="ECO:0000313" key="5">
    <source>
        <dbReference type="Proteomes" id="UP000236754"/>
    </source>
</evidence>
<feature type="region of interest" description="Disordered" evidence="1">
    <location>
        <begin position="469"/>
        <end position="535"/>
    </location>
</feature>
<dbReference type="InterPro" id="IPR013830">
    <property type="entry name" value="SGNH_hydro"/>
</dbReference>
<dbReference type="InterPro" id="IPR037460">
    <property type="entry name" value="SEST-like"/>
</dbReference>
<organism evidence="4 5">
    <name type="scientific">Actinacidiphila yanglinensis</name>
    <dbReference type="NCBI Taxonomy" id="310779"/>
    <lineage>
        <taxon>Bacteria</taxon>
        <taxon>Bacillati</taxon>
        <taxon>Actinomycetota</taxon>
        <taxon>Actinomycetes</taxon>
        <taxon>Kitasatosporales</taxon>
        <taxon>Streptomycetaceae</taxon>
        <taxon>Actinacidiphila</taxon>
    </lineage>
</organism>
<feature type="transmembrane region" description="Helical" evidence="2">
    <location>
        <begin position="20"/>
        <end position="39"/>
    </location>
</feature>
<dbReference type="GO" id="GO:0006629">
    <property type="term" value="P:lipid metabolic process"/>
    <property type="evidence" value="ECO:0007669"/>
    <property type="project" value="TreeGrafter"/>
</dbReference>
<evidence type="ECO:0000256" key="2">
    <source>
        <dbReference type="SAM" id="Phobius"/>
    </source>
</evidence>
<dbReference type="PANTHER" id="PTHR37981">
    <property type="entry name" value="LIPASE 2"/>
    <property type="match status" value="1"/>
</dbReference>
<dbReference type="CDD" id="cd01823">
    <property type="entry name" value="SEST_like"/>
    <property type="match status" value="1"/>
</dbReference>
<feature type="compositionally biased region" description="Gly residues" evidence="1">
    <location>
        <begin position="517"/>
        <end position="526"/>
    </location>
</feature>
<keyword evidence="2" id="KW-0472">Membrane</keyword>
<protein>
    <submittedName>
        <fullName evidence="4">GDSL-like Lipase/Acylhydrolase family protein</fullName>
    </submittedName>
</protein>
<keyword evidence="4" id="KW-0378">Hydrolase</keyword>
<dbReference type="InterPro" id="IPR036514">
    <property type="entry name" value="SGNH_hydro_sf"/>
</dbReference>
<gene>
    <name evidence="4" type="ORF">SAMN05216223_120133</name>
</gene>
<dbReference type="AlphaFoldDB" id="A0A1H6DWE7"/>
<reference evidence="4 5" key="1">
    <citation type="submission" date="2016-10" db="EMBL/GenBank/DDBJ databases">
        <authorList>
            <person name="de Groot N.N."/>
        </authorList>
    </citation>
    <scope>NUCLEOTIDE SEQUENCE [LARGE SCALE GENOMIC DNA]</scope>
    <source>
        <strain evidence="4 5">CGMCC 4.2023</strain>
    </source>
</reference>
<evidence type="ECO:0000259" key="3">
    <source>
        <dbReference type="Pfam" id="PF13472"/>
    </source>
</evidence>